<gene>
    <name evidence="4" type="ORF">G7067_05155</name>
</gene>
<organism evidence="4 5">
    <name type="scientific">Leucobacter insecticola</name>
    <dbReference type="NCBI Taxonomy" id="2714934"/>
    <lineage>
        <taxon>Bacteria</taxon>
        <taxon>Bacillati</taxon>
        <taxon>Actinomycetota</taxon>
        <taxon>Actinomycetes</taxon>
        <taxon>Micrococcales</taxon>
        <taxon>Microbacteriaceae</taxon>
        <taxon>Leucobacter</taxon>
    </lineage>
</organism>
<dbReference type="InterPro" id="IPR006148">
    <property type="entry name" value="Glc/Gal-6P_isomerase"/>
</dbReference>
<keyword evidence="2" id="KW-0119">Carbohydrate metabolism</keyword>
<dbReference type="AlphaFoldDB" id="A0A6G8FHV6"/>
<dbReference type="RefSeq" id="WP_166322484.1">
    <property type="nucleotide sequence ID" value="NZ_CP049934.1"/>
</dbReference>
<dbReference type="InterPro" id="IPR037171">
    <property type="entry name" value="NagB/RpiA_transferase-like"/>
</dbReference>
<name>A0A6G8FHV6_9MICO</name>
<keyword evidence="1" id="KW-0378">Hydrolase</keyword>
<dbReference type="Proteomes" id="UP000501387">
    <property type="component" value="Chromosome"/>
</dbReference>
<dbReference type="GO" id="GO:0004342">
    <property type="term" value="F:glucosamine-6-phosphate deaminase activity"/>
    <property type="evidence" value="ECO:0007669"/>
    <property type="project" value="InterPro"/>
</dbReference>
<protein>
    <submittedName>
        <fullName evidence="4">Glucosamine-6-phosphate deaminase</fullName>
    </submittedName>
</protein>
<dbReference type="PROSITE" id="PS01161">
    <property type="entry name" value="GLC_GALNAC_ISOMERASE"/>
    <property type="match status" value="1"/>
</dbReference>
<dbReference type="Pfam" id="PF01182">
    <property type="entry name" value="Glucosamine_iso"/>
    <property type="match status" value="1"/>
</dbReference>
<dbReference type="EMBL" id="CP049934">
    <property type="protein sequence ID" value="QIM15944.1"/>
    <property type="molecule type" value="Genomic_DNA"/>
</dbReference>
<keyword evidence="5" id="KW-1185">Reference proteome</keyword>
<dbReference type="GO" id="GO:0006043">
    <property type="term" value="P:glucosamine catabolic process"/>
    <property type="evidence" value="ECO:0007669"/>
    <property type="project" value="TreeGrafter"/>
</dbReference>
<evidence type="ECO:0000259" key="3">
    <source>
        <dbReference type="Pfam" id="PF01182"/>
    </source>
</evidence>
<dbReference type="PANTHER" id="PTHR11280:SF5">
    <property type="entry name" value="GLUCOSAMINE-6-PHOSPHATE ISOMERASE"/>
    <property type="match status" value="1"/>
</dbReference>
<dbReference type="InterPro" id="IPR004547">
    <property type="entry name" value="Glucosamine6P_isomerase"/>
</dbReference>
<evidence type="ECO:0000256" key="1">
    <source>
        <dbReference type="ARBA" id="ARBA00022801"/>
    </source>
</evidence>
<dbReference type="PANTHER" id="PTHR11280">
    <property type="entry name" value="GLUCOSAMINE-6-PHOSPHATE ISOMERASE"/>
    <property type="match status" value="1"/>
</dbReference>
<dbReference type="GO" id="GO:0019262">
    <property type="term" value="P:N-acetylneuraminate catabolic process"/>
    <property type="evidence" value="ECO:0007669"/>
    <property type="project" value="TreeGrafter"/>
</dbReference>
<dbReference type="GO" id="GO:0005975">
    <property type="term" value="P:carbohydrate metabolic process"/>
    <property type="evidence" value="ECO:0007669"/>
    <property type="project" value="InterPro"/>
</dbReference>
<dbReference type="GO" id="GO:0006046">
    <property type="term" value="P:N-acetylglucosamine catabolic process"/>
    <property type="evidence" value="ECO:0007669"/>
    <property type="project" value="TreeGrafter"/>
</dbReference>
<proteinExistence type="predicted"/>
<dbReference type="GO" id="GO:0042802">
    <property type="term" value="F:identical protein binding"/>
    <property type="evidence" value="ECO:0007669"/>
    <property type="project" value="TreeGrafter"/>
</dbReference>
<dbReference type="GO" id="GO:0005737">
    <property type="term" value="C:cytoplasm"/>
    <property type="evidence" value="ECO:0007669"/>
    <property type="project" value="TreeGrafter"/>
</dbReference>
<feature type="domain" description="Glucosamine/galactosamine-6-phosphate isomerase" evidence="3">
    <location>
        <begin position="17"/>
        <end position="238"/>
    </location>
</feature>
<reference evidence="4 5" key="1">
    <citation type="submission" date="2020-03" db="EMBL/GenBank/DDBJ databases">
        <title>Leucobacter sp. nov., isolated from beetles.</title>
        <authorList>
            <person name="Hyun D.-W."/>
            <person name="Bae J.-W."/>
        </authorList>
    </citation>
    <scope>NUCLEOTIDE SEQUENCE [LARGE SCALE GENOMIC DNA]</scope>
    <source>
        <strain evidence="4 5">HDW9B</strain>
    </source>
</reference>
<dbReference type="KEGG" id="lins:G7067_05155"/>
<evidence type="ECO:0000313" key="4">
    <source>
        <dbReference type="EMBL" id="QIM15944.1"/>
    </source>
</evidence>
<dbReference type="InterPro" id="IPR018321">
    <property type="entry name" value="Glucosamine6P_isomerase_CS"/>
</dbReference>
<sequence>MNNELVSAVEVFGGSEELGVAVAELMVAEIRRDPEAVVGLATGSSPVAAYSAWGEMARAEGLDQSRVRGFALDEYIGIDPSHPESFHAVVAREAIGLAGLVPSQVRVPQAASFSETAAAGAEYEEAIRAAGGIGVQILGIGRNGHLAFNEPGSDPDSRTRGVTLTAETRSDNARFFDSVDEVPEYAITQGLGTIFEARELLVIATGGAKAAAVAAAIQGPETLDVPASLLRRHPRVRWFLDEAAAAELDRDRL</sequence>
<dbReference type="Gene3D" id="3.40.50.1360">
    <property type="match status" value="1"/>
</dbReference>
<accession>A0A6G8FHV6</accession>
<evidence type="ECO:0000313" key="5">
    <source>
        <dbReference type="Proteomes" id="UP000501387"/>
    </source>
</evidence>
<evidence type="ECO:0000256" key="2">
    <source>
        <dbReference type="ARBA" id="ARBA00023277"/>
    </source>
</evidence>
<dbReference type="SUPFAM" id="SSF100950">
    <property type="entry name" value="NagB/RpiA/CoA transferase-like"/>
    <property type="match status" value="1"/>
</dbReference>
<dbReference type="CDD" id="cd01399">
    <property type="entry name" value="GlcN6P_deaminase"/>
    <property type="match status" value="1"/>
</dbReference>